<feature type="compositionally biased region" description="Basic and acidic residues" evidence="1">
    <location>
        <begin position="59"/>
        <end position="72"/>
    </location>
</feature>
<dbReference type="AlphaFoldDB" id="A0A1F6LIZ7"/>
<feature type="region of interest" description="Disordered" evidence="1">
    <location>
        <begin position="57"/>
        <end position="78"/>
    </location>
</feature>
<name>A0A1F6LIZ7_9BACT</name>
<evidence type="ECO:0000256" key="1">
    <source>
        <dbReference type="SAM" id="MobiDB-lite"/>
    </source>
</evidence>
<proteinExistence type="predicted"/>
<reference evidence="2 3" key="1">
    <citation type="journal article" date="2016" name="Nat. Commun.">
        <title>Thousands of microbial genomes shed light on interconnected biogeochemical processes in an aquifer system.</title>
        <authorList>
            <person name="Anantharaman K."/>
            <person name="Brown C.T."/>
            <person name="Hug L.A."/>
            <person name="Sharon I."/>
            <person name="Castelle C.J."/>
            <person name="Probst A.J."/>
            <person name="Thomas B.C."/>
            <person name="Singh A."/>
            <person name="Wilkins M.J."/>
            <person name="Karaoz U."/>
            <person name="Brodie E.L."/>
            <person name="Williams K.H."/>
            <person name="Hubbard S.S."/>
            <person name="Banfield J.F."/>
        </authorList>
    </citation>
    <scope>NUCLEOTIDE SEQUENCE [LARGE SCALE GENOMIC DNA]</scope>
</reference>
<accession>A0A1F6LIZ7</accession>
<gene>
    <name evidence="2" type="ORF">A2725_00955</name>
</gene>
<sequence>MKTMEILVHPITGSPKRCFPSPCGNFTLCNFTVKDGKIWRYAKNTIYLLLPKKHKKKKQKDENNLIKKKNEPVAKQNS</sequence>
<evidence type="ECO:0000313" key="2">
    <source>
        <dbReference type="EMBL" id="OGH59380.1"/>
    </source>
</evidence>
<protein>
    <submittedName>
        <fullName evidence="2">Uncharacterized protein</fullName>
    </submittedName>
</protein>
<organism evidence="2 3">
    <name type="scientific">Candidatus Magasanikbacteria bacterium RIFCSPHIGHO2_01_FULL_33_34</name>
    <dbReference type="NCBI Taxonomy" id="1798671"/>
    <lineage>
        <taxon>Bacteria</taxon>
        <taxon>Candidatus Magasanikiibacteriota</taxon>
    </lineage>
</organism>
<comment type="caution">
    <text evidence="2">The sequence shown here is derived from an EMBL/GenBank/DDBJ whole genome shotgun (WGS) entry which is preliminary data.</text>
</comment>
<evidence type="ECO:0000313" key="3">
    <source>
        <dbReference type="Proteomes" id="UP000177067"/>
    </source>
</evidence>
<dbReference type="Proteomes" id="UP000177067">
    <property type="component" value="Unassembled WGS sequence"/>
</dbReference>
<dbReference type="EMBL" id="MFPS01000007">
    <property type="protein sequence ID" value="OGH59380.1"/>
    <property type="molecule type" value="Genomic_DNA"/>
</dbReference>